<dbReference type="GO" id="GO:0016410">
    <property type="term" value="F:N-acyltransferase activity"/>
    <property type="evidence" value="ECO:0007669"/>
    <property type="project" value="TreeGrafter"/>
</dbReference>
<evidence type="ECO:0000256" key="3">
    <source>
        <dbReference type="ARBA" id="ARBA00022801"/>
    </source>
</evidence>
<organism evidence="6">
    <name type="scientific">Menura novaehollandiae</name>
    <name type="common">superb lyrebird</name>
    <dbReference type="NCBI Taxonomy" id="47692"/>
    <lineage>
        <taxon>Eukaryota</taxon>
        <taxon>Metazoa</taxon>
        <taxon>Chordata</taxon>
        <taxon>Craniata</taxon>
        <taxon>Vertebrata</taxon>
        <taxon>Euteleostomi</taxon>
        <taxon>Archelosauria</taxon>
        <taxon>Archosauria</taxon>
        <taxon>Dinosauria</taxon>
        <taxon>Saurischia</taxon>
        <taxon>Theropoda</taxon>
        <taxon>Coelurosauria</taxon>
        <taxon>Aves</taxon>
        <taxon>Neognathae</taxon>
        <taxon>Neoaves</taxon>
        <taxon>Telluraves</taxon>
        <taxon>Australaves</taxon>
        <taxon>Passeriformes</taxon>
        <taxon>Menuridae</taxon>
        <taxon>Menura</taxon>
    </lineage>
</organism>
<protein>
    <submittedName>
        <fullName evidence="6">HRSL1 enzyme</fullName>
    </submittedName>
</protein>
<dbReference type="AlphaFoldDB" id="A0AA97NBW7"/>
<keyword evidence="7" id="KW-1185">Reference proteome</keyword>
<reference evidence="6" key="1">
    <citation type="submission" date="2022-12" db="EMBL/GenBank/DDBJ databases">
        <title>Bird 10,000 Genomes (B10K) Project - Family phase.</title>
        <authorList>
            <person name="Zhang G."/>
        </authorList>
    </citation>
    <scope>NUCLEOTIDE SEQUENCE</scope>
    <source>
        <strain evidence="6">B10K-CU-030-46</strain>
        <tissue evidence="6">Muscle</tissue>
    </source>
</reference>
<evidence type="ECO:0000256" key="4">
    <source>
        <dbReference type="ARBA" id="ARBA00023098"/>
    </source>
</evidence>
<dbReference type="Gene3D" id="3.90.1720.10">
    <property type="entry name" value="endopeptidase domain like (from Nostoc punctiforme)"/>
    <property type="match status" value="1"/>
</dbReference>
<dbReference type="PANTHER" id="PTHR13943:SF37">
    <property type="entry name" value="PHOSPHOLIPASE A AND ACYLTRANSFERASE 1"/>
    <property type="match status" value="1"/>
</dbReference>
<feature type="non-terminal residue" evidence="6">
    <location>
        <position position="1"/>
    </location>
</feature>
<comment type="caution">
    <text evidence="6">The sequence shown here is derived from an EMBL/GenBank/DDBJ whole genome shotgun (WGS) entry which is preliminary data.</text>
</comment>
<feature type="non-terminal residue" evidence="6">
    <location>
        <position position="110"/>
    </location>
</feature>
<dbReference type="InterPro" id="IPR007053">
    <property type="entry name" value="LRAT_dom"/>
</dbReference>
<dbReference type="PANTHER" id="PTHR13943">
    <property type="entry name" value="HRAS-LIKE SUPPRESSOR - RELATED"/>
    <property type="match status" value="1"/>
</dbReference>
<dbReference type="GO" id="GO:0004623">
    <property type="term" value="F:phospholipase A2 activity"/>
    <property type="evidence" value="ECO:0007669"/>
    <property type="project" value="TreeGrafter"/>
</dbReference>
<evidence type="ECO:0000256" key="2">
    <source>
        <dbReference type="ARBA" id="ARBA00022679"/>
    </source>
</evidence>
<gene>
    <name evidence="6" type="primary">Hrasls_0</name>
    <name evidence="6" type="ORF">MENNOV_R16220</name>
</gene>
<evidence type="ECO:0000259" key="5">
    <source>
        <dbReference type="PROSITE" id="PS51934"/>
    </source>
</evidence>
<dbReference type="GO" id="GO:0008970">
    <property type="term" value="F:phospholipase A1 activity"/>
    <property type="evidence" value="ECO:0007669"/>
    <property type="project" value="TreeGrafter"/>
</dbReference>
<evidence type="ECO:0000313" key="7">
    <source>
        <dbReference type="Proteomes" id="UP000521578"/>
    </source>
</evidence>
<accession>A0AA97NBW7</accession>
<feature type="domain" description="LRAT" evidence="5">
    <location>
        <begin position="1"/>
        <end position="110"/>
    </location>
</feature>
<keyword evidence="3" id="KW-0378">Hydrolase</keyword>
<keyword evidence="2" id="KW-0808">Transferase</keyword>
<evidence type="ECO:0000313" key="6">
    <source>
        <dbReference type="EMBL" id="NXF00288.1"/>
    </source>
</evidence>
<keyword evidence="4" id="KW-0443">Lipid metabolism</keyword>
<sequence length="110" mass="12537">LIEIDRPLYQHGVLYVGDGYVINVTPADKTGAPPLSVTTVSLFTRKVKKQLLKEVVGNDKWSVNNEYDHSRTTVQLEEIIWRAECYIDMEMTYDVLGNNCEHLLPLLLMG</sequence>
<dbReference type="Proteomes" id="UP000521578">
    <property type="component" value="Unassembled WGS sequence"/>
</dbReference>
<dbReference type="GO" id="GO:0005737">
    <property type="term" value="C:cytoplasm"/>
    <property type="evidence" value="ECO:0007669"/>
    <property type="project" value="TreeGrafter"/>
</dbReference>
<dbReference type="PROSITE" id="PS51934">
    <property type="entry name" value="LRAT"/>
    <property type="match status" value="1"/>
</dbReference>
<dbReference type="InterPro" id="IPR051496">
    <property type="entry name" value="H-rev107_PLA/AT"/>
</dbReference>
<evidence type="ECO:0000256" key="1">
    <source>
        <dbReference type="ARBA" id="ARBA00007824"/>
    </source>
</evidence>
<dbReference type="EMBL" id="VWPS01001725">
    <property type="protein sequence ID" value="NXF00288.1"/>
    <property type="molecule type" value="Genomic_DNA"/>
</dbReference>
<dbReference type="GO" id="GO:0070292">
    <property type="term" value="P:N-acylphosphatidylethanolamine metabolic process"/>
    <property type="evidence" value="ECO:0007669"/>
    <property type="project" value="TreeGrafter"/>
</dbReference>
<proteinExistence type="inferred from homology"/>
<dbReference type="Pfam" id="PF04970">
    <property type="entry name" value="LRAT"/>
    <property type="match status" value="1"/>
</dbReference>
<name>A0AA97NBW7_9PASS</name>
<comment type="similarity">
    <text evidence="1">Belongs to the H-rev107 family.</text>
</comment>